<dbReference type="PROSITE" id="PS50176">
    <property type="entry name" value="ARM_REPEAT"/>
    <property type="match status" value="1"/>
</dbReference>
<keyword evidence="3" id="KW-0472">Membrane</keyword>
<feature type="region of interest" description="Disordered" evidence="2">
    <location>
        <begin position="562"/>
        <end position="670"/>
    </location>
</feature>
<proteinExistence type="predicted"/>
<evidence type="ECO:0000259" key="4">
    <source>
        <dbReference type="PROSITE" id="PS50053"/>
    </source>
</evidence>
<dbReference type="InterPro" id="IPR000225">
    <property type="entry name" value="Armadillo"/>
</dbReference>
<feature type="domain" description="Ubiquitin-like" evidence="4">
    <location>
        <begin position="1"/>
        <end position="75"/>
    </location>
</feature>
<keyword evidence="3" id="KW-0812">Transmembrane</keyword>
<dbReference type="EMBL" id="MRZV01000439">
    <property type="protein sequence ID" value="PIK49983.1"/>
    <property type="molecule type" value="Genomic_DNA"/>
</dbReference>
<dbReference type="SUPFAM" id="SSF54236">
    <property type="entry name" value="Ubiquitin-like"/>
    <property type="match status" value="1"/>
</dbReference>
<feature type="repeat" description="ARM" evidence="1">
    <location>
        <begin position="317"/>
        <end position="357"/>
    </location>
</feature>
<feature type="transmembrane region" description="Helical" evidence="3">
    <location>
        <begin position="137"/>
        <end position="167"/>
    </location>
</feature>
<dbReference type="InterPro" id="IPR029071">
    <property type="entry name" value="Ubiquitin-like_domsf"/>
</dbReference>
<dbReference type="InterPro" id="IPR011989">
    <property type="entry name" value="ARM-like"/>
</dbReference>
<evidence type="ECO:0000313" key="5">
    <source>
        <dbReference type="EMBL" id="PIK49983.1"/>
    </source>
</evidence>
<dbReference type="AlphaFoldDB" id="A0A2G8KPP5"/>
<dbReference type="InterPro" id="IPR000626">
    <property type="entry name" value="Ubiquitin-like_dom"/>
</dbReference>
<evidence type="ECO:0000256" key="3">
    <source>
        <dbReference type="SAM" id="Phobius"/>
    </source>
</evidence>
<reference evidence="5 6" key="1">
    <citation type="journal article" date="2017" name="PLoS Biol.">
        <title>The sea cucumber genome provides insights into morphological evolution and visceral regeneration.</title>
        <authorList>
            <person name="Zhang X."/>
            <person name="Sun L."/>
            <person name="Yuan J."/>
            <person name="Sun Y."/>
            <person name="Gao Y."/>
            <person name="Zhang L."/>
            <person name="Li S."/>
            <person name="Dai H."/>
            <person name="Hamel J.F."/>
            <person name="Liu C."/>
            <person name="Yu Y."/>
            <person name="Liu S."/>
            <person name="Lin W."/>
            <person name="Guo K."/>
            <person name="Jin S."/>
            <person name="Xu P."/>
            <person name="Storey K.B."/>
            <person name="Huan P."/>
            <person name="Zhang T."/>
            <person name="Zhou Y."/>
            <person name="Zhang J."/>
            <person name="Lin C."/>
            <person name="Li X."/>
            <person name="Xing L."/>
            <person name="Huo D."/>
            <person name="Sun M."/>
            <person name="Wang L."/>
            <person name="Mercier A."/>
            <person name="Li F."/>
            <person name="Yang H."/>
            <person name="Xiang J."/>
        </authorList>
    </citation>
    <scope>NUCLEOTIDE SEQUENCE [LARGE SCALE GENOMIC DNA]</scope>
    <source>
        <strain evidence="5">Shaxun</strain>
        <tissue evidence="5">Muscle</tissue>
    </source>
</reference>
<comment type="caution">
    <text evidence="5">The sequence shown here is derived from an EMBL/GenBank/DDBJ whole genome shotgun (WGS) entry which is preliminary data.</text>
</comment>
<gene>
    <name evidence="5" type="ORF">BSL78_13135</name>
</gene>
<evidence type="ECO:0000256" key="1">
    <source>
        <dbReference type="PROSITE-ProRule" id="PRU00259"/>
    </source>
</evidence>
<dbReference type="STRING" id="307972.A0A2G8KPP5"/>
<dbReference type="PROSITE" id="PS50053">
    <property type="entry name" value="UBIQUITIN_2"/>
    <property type="match status" value="1"/>
</dbReference>
<feature type="transmembrane region" description="Helical" evidence="3">
    <location>
        <begin position="187"/>
        <end position="215"/>
    </location>
</feature>
<dbReference type="InterPro" id="IPR016024">
    <property type="entry name" value="ARM-type_fold"/>
</dbReference>
<keyword evidence="6" id="KW-1185">Reference proteome</keyword>
<feature type="compositionally biased region" description="Low complexity" evidence="2">
    <location>
        <begin position="564"/>
        <end position="575"/>
    </location>
</feature>
<dbReference type="Gene3D" id="3.10.20.90">
    <property type="entry name" value="Phosphatidylinositol 3-kinase Catalytic Subunit, Chain A, domain 1"/>
    <property type="match status" value="1"/>
</dbReference>
<accession>A0A2G8KPP5</accession>
<name>A0A2G8KPP5_STIJA</name>
<sequence>MLLYIESSAFVVHTFIVQCTQTETLARVRAKLLHLLYDMGRENHQFRLRFKGQFLRDSYTLDDYRIGDRCIVKMIPMSKRSEGSLYVSWLFVLFAFFTTYWYAGIWNFIVTLYAVLRCPTYTHRGGFVGTSSLWPRRFMIIFAVLMLLNWGATVALTVLSFLSIFQFDCVDNPDTASSTTNSCSSQYVGHIYSMVFFVIHAIYLFGVCTTALTLLKNFGFLVGDYLEKYLVITRDVEKVIQAARSSRVKEQRTAAFELATLSTTGDDSKFRIVAEGGLEVLISLGLSRDESTQEYATEAMAELLTVPAIQDQFVEAGGVTTLSTILHSQNKRLVQEAATALSYIVADSDENKQVVAAERGLEDLSHAAKNGSEVTQRCIAGIFLDLAFSPEIRSQMASMNSPTSALVTLCSSGDPETLRLSLQTLELIAIESPDVILYHEDLLEHLLNVTKLSLDASIYLLAGKIILYFAESPDSCTQLLAKENLKDTLMRFVKTDDATLQKVVCKIILCMLEEKVLMLRAKEQGLRDIFHYVSKHAGDRDAWNMADEGITVMDGSTVSKVYPSTSSETMGSTSSLKKKASSTDSVDKKTLGSLSSLNKMAPSGSKDPMGSISNLKRKELSEESVDKKSLGSSSSLDKTAAGGSEDRTGSVSSLQKAKMGSQSSLSSRGN</sequence>
<dbReference type="Proteomes" id="UP000230750">
    <property type="component" value="Unassembled WGS sequence"/>
</dbReference>
<dbReference type="Gene3D" id="1.25.10.10">
    <property type="entry name" value="Leucine-rich Repeat Variant"/>
    <property type="match status" value="1"/>
</dbReference>
<dbReference type="SMART" id="SM00185">
    <property type="entry name" value="ARM"/>
    <property type="match status" value="3"/>
</dbReference>
<dbReference type="CDD" id="cd17039">
    <property type="entry name" value="Ubl_ubiquitin_like"/>
    <property type="match status" value="1"/>
</dbReference>
<dbReference type="SUPFAM" id="SSF48371">
    <property type="entry name" value="ARM repeat"/>
    <property type="match status" value="1"/>
</dbReference>
<feature type="compositionally biased region" description="Polar residues" evidence="2">
    <location>
        <begin position="649"/>
        <end position="670"/>
    </location>
</feature>
<dbReference type="Pfam" id="PF00514">
    <property type="entry name" value="Arm"/>
    <property type="match status" value="1"/>
</dbReference>
<keyword evidence="3" id="KW-1133">Transmembrane helix</keyword>
<evidence type="ECO:0000313" key="6">
    <source>
        <dbReference type="Proteomes" id="UP000230750"/>
    </source>
</evidence>
<dbReference type="PANTHER" id="PTHR46043">
    <property type="entry name" value="ARM REPEAT SUPERFAMILY PROTEIN"/>
    <property type="match status" value="1"/>
</dbReference>
<organism evidence="5 6">
    <name type="scientific">Stichopus japonicus</name>
    <name type="common">Sea cucumber</name>
    <dbReference type="NCBI Taxonomy" id="307972"/>
    <lineage>
        <taxon>Eukaryota</taxon>
        <taxon>Metazoa</taxon>
        <taxon>Echinodermata</taxon>
        <taxon>Eleutherozoa</taxon>
        <taxon>Echinozoa</taxon>
        <taxon>Holothuroidea</taxon>
        <taxon>Aspidochirotacea</taxon>
        <taxon>Aspidochirotida</taxon>
        <taxon>Stichopodidae</taxon>
        <taxon>Apostichopus</taxon>
    </lineage>
</organism>
<dbReference type="PANTHER" id="PTHR46043:SF13">
    <property type="entry name" value="ARM REPEAT SUPERFAMILY PROTEIN"/>
    <property type="match status" value="1"/>
</dbReference>
<evidence type="ECO:0000256" key="2">
    <source>
        <dbReference type="SAM" id="MobiDB-lite"/>
    </source>
</evidence>
<dbReference type="OrthoDB" id="7537227at2759"/>
<feature type="compositionally biased region" description="Basic and acidic residues" evidence="2">
    <location>
        <begin position="616"/>
        <end position="629"/>
    </location>
</feature>
<protein>
    <recommendedName>
        <fullName evidence="4">Ubiquitin-like domain-containing protein</fullName>
    </recommendedName>
</protein>
<feature type="transmembrane region" description="Helical" evidence="3">
    <location>
        <begin position="86"/>
        <end position="116"/>
    </location>
</feature>